<feature type="region of interest" description="Disordered" evidence="2">
    <location>
        <begin position="345"/>
        <end position="386"/>
    </location>
</feature>
<reference evidence="6" key="1">
    <citation type="submission" date="2022-11" db="UniProtKB">
        <authorList>
            <consortium name="WormBaseParasite"/>
        </authorList>
    </citation>
    <scope>IDENTIFICATION</scope>
</reference>
<dbReference type="Pfam" id="PF00226">
    <property type="entry name" value="DnaJ"/>
    <property type="match status" value="1"/>
</dbReference>
<dbReference type="PANTHER" id="PTHR43096:SF52">
    <property type="entry name" value="DNAJ HOMOLOG 1, MITOCHONDRIAL-RELATED"/>
    <property type="match status" value="1"/>
</dbReference>
<dbReference type="Proteomes" id="UP000887561">
    <property type="component" value="Unplaced"/>
</dbReference>
<dbReference type="SMART" id="SM00271">
    <property type="entry name" value="DnaJ"/>
    <property type="match status" value="1"/>
</dbReference>
<feature type="compositionally biased region" description="Acidic residues" evidence="2">
    <location>
        <begin position="375"/>
        <end position="386"/>
    </location>
</feature>
<proteinExistence type="predicted"/>
<dbReference type="GO" id="GO:0005737">
    <property type="term" value="C:cytoplasm"/>
    <property type="evidence" value="ECO:0007669"/>
    <property type="project" value="TreeGrafter"/>
</dbReference>
<feature type="signal peptide" evidence="3">
    <location>
        <begin position="1"/>
        <end position="19"/>
    </location>
</feature>
<organism evidence="5 6">
    <name type="scientific">Meloidogyne javanica</name>
    <name type="common">Root-knot nematode worm</name>
    <dbReference type="NCBI Taxonomy" id="6303"/>
    <lineage>
        <taxon>Eukaryota</taxon>
        <taxon>Metazoa</taxon>
        <taxon>Ecdysozoa</taxon>
        <taxon>Nematoda</taxon>
        <taxon>Chromadorea</taxon>
        <taxon>Rhabditida</taxon>
        <taxon>Tylenchina</taxon>
        <taxon>Tylenchomorpha</taxon>
        <taxon>Tylenchoidea</taxon>
        <taxon>Meloidogynidae</taxon>
        <taxon>Meloidogyninae</taxon>
        <taxon>Meloidogyne</taxon>
        <taxon>Meloidogyne incognita group</taxon>
    </lineage>
</organism>
<dbReference type="SUPFAM" id="SSF46565">
    <property type="entry name" value="Chaperone J-domain"/>
    <property type="match status" value="1"/>
</dbReference>
<evidence type="ECO:0000256" key="3">
    <source>
        <dbReference type="SAM" id="SignalP"/>
    </source>
</evidence>
<dbReference type="PANTHER" id="PTHR43096">
    <property type="entry name" value="DNAJ HOMOLOG 1, MITOCHONDRIAL-RELATED"/>
    <property type="match status" value="1"/>
</dbReference>
<keyword evidence="5" id="KW-1185">Reference proteome</keyword>
<dbReference type="GO" id="GO:0042026">
    <property type="term" value="P:protein refolding"/>
    <property type="evidence" value="ECO:0007669"/>
    <property type="project" value="TreeGrafter"/>
</dbReference>
<evidence type="ECO:0000259" key="4">
    <source>
        <dbReference type="PROSITE" id="PS50076"/>
    </source>
</evidence>
<keyword evidence="3" id="KW-0732">Signal</keyword>
<feature type="chain" id="PRO_5036839365" evidence="3">
    <location>
        <begin position="20"/>
        <end position="386"/>
    </location>
</feature>
<sequence length="386" mass="44013">MRIYLFLCVILILFKIVLNVKPKTVPTYYDILNVKKDAPRDEIVKSFRKLALKYHPDKNKAPEAKNIMQDVNEAYETLEDEDKRKEYDLKLAGKPLMKYYRKRKNTANGGAGSSGANKKARANGPQHRPIPMIFNTESSNYIFIAFPDRVAVVHQGNLYIDNTRKIAINGGYNNFQIYGNNLKLSDQFFGFVVENSRSFKLIIHGSANKFSRKDLRSFDFKFDQSPPISPLNDVIINGNSNKFEIYIEYHPRKTGSNLVEIHGSENTMQFSGRNINLNGQKFKMGDEQISKEYFNSGQPTQNSNSFKGKTHTFNFGGARAQPGYNYFPEGTSQNQNKFGTQSQTWDFGEASKNPKNVPKTSNLFPEAPSKFGEQKDDESIDLELKL</sequence>
<dbReference type="CDD" id="cd06257">
    <property type="entry name" value="DnaJ"/>
    <property type="match status" value="1"/>
</dbReference>
<evidence type="ECO:0000313" key="6">
    <source>
        <dbReference type="WBParaSite" id="scaffold34993_cov283.g22112"/>
    </source>
</evidence>
<dbReference type="WBParaSite" id="scaffold34993_cov283.g22112">
    <property type="protein sequence ID" value="scaffold34993_cov283.g22112"/>
    <property type="gene ID" value="scaffold34993_cov283.g22112"/>
</dbReference>
<dbReference type="PROSITE" id="PS50076">
    <property type="entry name" value="DNAJ_2"/>
    <property type="match status" value="1"/>
</dbReference>
<dbReference type="AlphaFoldDB" id="A0A915MEC6"/>
<keyword evidence="1" id="KW-0143">Chaperone</keyword>
<dbReference type="Gene3D" id="1.10.287.110">
    <property type="entry name" value="DnaJ domain"/>
    <property type="match status" value="1"/>
</dbReference>
<evidence type="ECO:0000256" key="1">
    <source>
        <dbReference type="ARBA" id="ARBA00023186"/>
    </source>
</evidence>
<dbReference type="GO" id="GO:0051082">
    <property type="term" value="F:unfolded protein binding"/>
    <property type="evidence" value="ECO:0007669"/>
    <property type="project" value="TreeGrafter"/>
</dbReference>
<evidence type="ECO:0000313" key="5">
    <source>
        <dbReference type="Proteomes" id="UP000887561"/>
    </source>
</evidence>
<feature type="region of interest" description="Disordered" evidence="2">
    <location>
        <begin position="106"/>
        <end position="127"/>
    </location>
</feature>
<dbReference type="InterPro" id="IPR001623">
    <property type="entry name" value="DnaJ_domain"/>
</dbReference>
<protein>
    <submittedName>
        <fullName evidence="6">J domain-containing protein</fullName>
    </submittedName>
</protein>
<name>A0A915MEC6_MELJA</name>
<evidence type="ECO:0000256" key="2">
    <source>
        <dbReference type="SAM" id="MobiDB-lite"/>
    </source>
</evidence>
<dbReference type="PRINTS" id="PR00625">
    <property type="entry name" value="JDOMAIN"/>
</dbReference>
<feature type="domain" description="J" evidence="4">
    <location>
        <begin position="27"/>
        <end position="91"/>
    </location>
</feature>
<accession>A0A915MEC6</accession>
<dbReference type="InterPro" id="IPR036869">
    <property type="entry name" value="J_dom_sf"/>
</dbReference>